<dbReference type="Gene3D" id="3.50.50.60">
    <property type="entry name" value="FAD/NAD(P)-binding domain"/>
    <property type="match status" value="1"/>
</dbReference>
<dbReference type="Pfam" id="PF01266">
    <property type="entry name" value="DAO"/>
    <property type="match status" value="1"/>
</dbReference>
<dbReference type="Gene3D" id="3.30.9.10">
    <property type="entry name" value="D-Amino Acid Oxidase, subunit A, domain 2"/>
    <property type="match status" value="1"/>
</dbReference>
<dbReference type="OrthoDB" id="9766796at2"/>
<dbReference type="EMBL" id="WKJH01000001">
    <property type="protein sequence ID" value="MRX63124.1"/>
    <property type="molecule type" value="Genomic_DNA"/>
</dbReference>
<evidence type="ECO:0000313" key="10">
    <source>
        <dbReference type="Proteomes" id="UP000443153"/>
    </source>
</evidence>
<evidence type="ECO:0000256" key="1">
    <source>
        <dbReference type="ARBA" id="ARBA00001974"/>
    </source>
</evidence>
<comment type="caution">
    <text evidence="9">The sequence shown here is derived from an EMBL/GenBank/DDBJ whole genome shotgun (WGS) entry which is preliminary data.</text>
</comment>
<gene>
    <name evidence="9" type="ORF">GJ691_02975</name>
</gene>
<dbReference type="InterPro" id="IPR038299">
    <property type="entry name" value="DAO_C_sf"/>
</dbReference>
<dbReference type="InterPro" id="IPR000447">
    <property type="entry name" value="G3P_DH_FAD-dep"/>
</dbReference>
<dbReference type="AlphaFoldDB" id="A0A6I2MLU3"/>
<dbReference type="Proteomes" id="UP000443153">
    <property type="component" value="Unassembled WGS sequence"/>
</dbReference>
<keyword evidence="6" id="KW-0560">Oxidoreductase</keyword>
<evidence type="ECO:0000256" key="2">
    <source>
        <dbReference type="ARBA" id="ARBA00007330"/>
    </source>
</evidence>
<dbReference type="Pfam" id="PF16901">
    <property type="entry name" value="DAO_C"/>
    <property type="match status" value="1"/>
</dbReference>
<dbReference type="GO" id="GO:0004368">
    <property type="term" value="F:glycerol-3-phosphate dehydrogenase (quinone) activity"/>
    <property type="evidence" value="ECO:0007669"/>
    <property type="project" value="InterPro"/>
</dbReference>
<dbReference type="RefSeq" id="WP_154363575.1">
    <property type="nucleotide sequence ID" value="NZ_CANMYZ010000001.1"/>
</dbReference>
<dbReference type="Gene3D" id="1.10.8.870">
    <property type="entry name" value="Alpha-glycerophosphate oxidase, cap domain"/>
    <property type="match status" value="1"/>
</dbReference>
<dbReference type="GO" id="GO:0046168">
    <property type="term" value="P:glycerol-3-phosphate catabolic process"/>
    <property type="evidence" value="ECO:0007669"/>
    <property type="project" value="TreeGrafter"/>
</dbReference>
<organism evidence="9 10">
    <name type="scientific">Maribacter luteus</name>
    <dbReference type="NCBI Taxonomy" id="2594478"/>
    <lineage>
        <taxon>Bacteria</taxon>
        <taxon>Pseudomonadati</taxon>
        <taxon>Bacteroidota</taxon>
        <taxon>Flavobacteriia</taxon>
        <taxon>Flavobacteriales</taxon>
        <taxon>Flavobacteriaceae</taxon>
        <taxon>Maribacter</taxon>
    </lineage>
</organism>
<comment type="cofactor">
    <cofactor evidence="1">
        <name>FAD</name>
        <dbReference type="ChEBI" id="CHEBI:57692"/>
    </cofactor>
</comment>
<keyword evidence="10" id="KW-1185">Reference proteome</keyword>
<keyword evidence="3" id="KW-0285">Flavoprotein</keyword>
<dbReference type="GO" id="GO:0006071">
    <property type="term" value="P:glycerol metabolic process"/>
    <property type="evidence" value="ECO:0007669"/>
    <property type="project" value="UniProtKB-KW"/>
</dbReference>
<dbReference type="InterPro" id="IPR031656">
    <property type="entry name" value="DAO_C"/>
</dbReference>
<evidence type="ECO:0000313" key="9">
    <source>
        <dbReference type="EMBL" id="MRX63124.1"/>
    </source>
</evidence>
<evidence type="ECO:0000259" key="7">
    <source>
        <dbReference type="Pfam" id="PF01266"/>
    </source>
</evidence>
<dbReference type="InterPro" id="IPR006076">
    <property type="entry name" value="FAD-dep_OxRdtase"/>
</dbReference>
<protein>
    <submittedName>
        <fullName evidence="9">FAD-dependent oxidoreductase</fullName>
    </submittedName>
</protein>
<evidence type="ECO:0000256" key="3">
    <source>
        <dbReference type="ARBA" id="ARBA00022630"/>
    </source>
</evidence>
<feature type="domain" description="FAD dependent oxidoreductase" evidence="7">
    <location>
        <begin position="18"/>
        <end position="345"/>
    </location>
</feature>
<reference evidence="9 10" key="1">
    <citation type="submission" date="2019-11" db="EMBL/GenBank/DDBJ databases">
        <title>Maribacter lutea sp. nov., a marine bacterium isolated from intertidal sand.</title>
        <authorList>
            <person name="Liu A."/>
        </authorList>
    </citation>
    <scope>NUCLEOTIDE SEQUENCE [LARGE SCALE GENOMIC DNA]</scope>
    <source>
        <strain evidence="9 10">RZ05</strain>
    </source>
</reference>
<keyword evidence="5" id="KW-0274">FAD</keyword>
<feature type="domain" description="Alpha-glycerophosphate oxidase C-terminal" evidence="8">
    <location>
        <begin position="417"/>
        <end position="501"/>
    </location>
</feature>
<evidence type="ECO:0000256" key="5">
    <source>
        <dbReference type="ARBA" id="ARBA00022827"/>
    </source>
</evidence>
<dbReference type="PANTHER" id="PTHR11985">
    <property type="entry name" value="GLYCEROL-3-PHOSPHATE DEHYDROGENASE"/>
    <property type="match status" value="1"/>
</dbReference>
<accession>A0A6I2MLU3</accession>
<evidence type="ECO:0000259" key="8">
    <source>
        <dbReference type="Pfam" id="PF16901"/>
    </source>
</evidence>
<sequence length="519" mass="57295">MNRKEMMDELRSGSKTYDFIIIGGGATGIGIALEASARGYSVVLLEKSDFTKSTSSKATKLVHGGVRYLAQGDIGLVREAVVERGLMLQNAPHITKSQSFIIPTHGLYDEILYTVGLTFYDLLAGKLSLGRSRRISKAKTLKRISLINPDKISAGVVYYDGQFDDSRMAINTLQSSVELGAIVLNYCAVEGLLKDDNGHIIGVNAHDEESGDSFEIKGKQVVNATGVFADDVLQMDAPGAKKTIAPSQGVHLILDKSFLPGDDAITIPKTDDGRVLFLVPWHNKVIVGTTDTPIEKESLEPVALEEEIGFILSTASRYLTKAPKRSDVLSVFAGLRPLAAPSHDGNKTKEISRSHKIYTSDSGLLTIVGGKWTTFRRMGQDLVDKAEKNHDWKHIPTKTKHLKIHGYKKDVDLNDPLYFYGSDEEQLLKLAKQNGYNKSLSDSLGIIEGQVVWAVRNEMARNVEDFLARRTRCQLLDAKESIRIAPQVAEIMAKELGKDQEWQTKQVADYIEVTSNYIL</sequence>
<proteinExistence type="inferred from homology"/>
<dbReference type="SUPFAM" id="SSF51905">
    <property type="entry name" value="FAD/NAD(P)-binding domain"/>
    <property type="match status" value="1"/>
</dbReference>
<dbReference type="PANTHER" id="PTHR11985:SF35">
    <property type="entry name" value="ANAEROBIC GLYCEROL-3-PHOSPHATE DEHYDROGENASE SUBUNIT A"/>
    <property type="match status" value="1"/>
</dbReference>
<dbReference type="InterPro" id="IPR036188">
    <property type="entry name" value="FAD/NAD-bd_sf"/>
</dbReference>
<evidence type="ECO:0000256" key="4">
    <source>
        <dbReference type="ARBA" id="ARBA00022798"/>
    </source>
</evidence>
<evidence type="ECO:0000256" key="6">
    <source>
        <dbReference type="ARBA" id="ARBA00023002"/>
    </source>
</evidence>
<comment type="similarity">
    <text evidence="2">Belongs to the FAD-dependent glycerol-3-phosphate dehydrogenase family.</text>
</comment>
<keyword evidence="4" id="KW-0319">Glycerol metabolism</keyword>
<dbReference type="PRINTS" id="PR01001">
    <property type="entry name" value="FADG3PDH"/>
</dbReference>
<name>A0A6I2MLU3_9FLAO</name>